<name>A0A0S1XD60_THEBA</name>
<protein>
    <submittedName>
        <fullName evidence="3">Transcriptional regulator</fullName>
    </submittedName>
</protein>
<dbReference type="GO" id="GO:0003700">
    <property type="term" value="F:DNA-binding transcription factor activity"/>
    <property type="evidence" value="ECO:0007669"/>
    <property type="project" value="InterPro"/>
</dbReference>
<dbReference type="SUPFAM" id="SSF46785">
    <property type="entry name" value="Winged helix' DNA-binding domain"/>
    <property type="match status" value="1"/>
</dbReference>
<dbReference type="Gene3D" id="3.30.70.920">
    <property type="match status" value="1"/>
</dbReference>
<gene>
    <name evidence="3" type="ORF">TBCH5v1_1807</name>
</gene>
<dbReference type="PANTHER" id="PTHR43704:SF1">
    <property type="entry name" value="BSR5907 PROTEIN"/>
    <property type="match status" value="1"/>
</dbReference>
<dbReference type="Gene3D" id="1.10.10.10">
    <property type="entry name" value="Winged helix-like DNA-binding domain superfamily/Winged helix DNA-binding domain"/>
    <property type="match status" value="1"/>
</dbReference>
<evidence type="ECO:0000313" key="4">
    <source>
        <dbReference type="Proteomes" id="UP000066042"/>
    </source>
</evidence>
<feature type="domain" description="Transcription regulator AsnC/Lrp ligand binding" evidence="2">
    <location>
        <begin position="88"/>
        <end position="153"/>
    </location>
</feature>
<feature type="domain" description="HTH arsR-type" evidence="1">
    <location>
        <begin position="37"/>
        <end position="62"/>
    </location>
</feature>
<evidence type="ECO:0000259" key="2">
    <source>
        <dbReference type="Pfam" id="PF01037"/>
    </source>
</evidence>
<dbReference type="InterPro" id="IPR036388">
    <property type="entry name" value="WH-like_DNA-bd_sf"/>
</dbReference>
<dbReference type="Pfam" id="PF01022">
    <property type="entry name" value="HTH_5"/>
    <property type="match status" value="1"/>
</dbReference>
<dbReference type="PANTHER" id="PTHR43704">
    <property type="entry name" value="BSR5907 PROTEIN"/>
    <property type="match status" value="1"/>
</dbReference>
<dbReference type="Proteomes" id="UP000066042">
    <property type="component" value="Chromosome"/>
</dbReference>
<dbReference type="GeneID" id="26137045"/>
<dbReference type="EMBL" id="CP013050">
    <property type="protein sequence ID" value="ALM75717.1"/>
    <property type="molecule type" value="Genomic_DNA"/>
</dbReference>
<organism evidence="3 4">
    <name type="scientific">Thermococcus barophilus</name>
    <dbReference type="NCBI Taxonomy" id="55802"/>
    <lineage>
        <taxon>Archaea</taxon>
        <taxon>Methanobacteriati</taxon>
        <taxon>Methanobacteriota</taxon>
        <taxon>Thermococci</taxon>
        <taxon>Thermococcales</taxon>
        <taxon>Thermococcaceae</taxon>
        <taxon>Thermococcus</taxon>
    </lineage>
</organism>
<dbReference type="InterPro" id="IPR019887">
    <property type="entry name" value="Tscrpt_reg_AsnC/Lrp_C"/>
</dbReference>
<dbReference type="Pfam" id="PF01037">
    <property type="entry name" value="AsnC_trans_reg"/>
    <property type="match status" value="1"/>
</dbReference>
<dbReference type="STRING" id="55802.TBCH5v1_1807"/>
<dbReference type="InterPro" id="IPR036390">
    <property type="entry name" value="WH_DNA-bd_sf"/>
</dbReference>
<sequence length="156" mass="17951">MTEGIKLTSKQLELLKILYNEGKPMEIYSVEKSQERLAKELKVTRQALSFHLKTLREMGLIRTGRGFIDLTKKALEVLGNGKDNKAYIFVKIDPTKRKHVYEKIKMIEGIKAYRVTGNIDMVIEVERARFEEVLDKISSIEGVRETISHFVIEPVA</sequence>
<dbReference type="SUPFAM" id="SSF54909">
    <property type="entry name" value="Dimeric alpha+beta barrel"/>
    <property type="match status" value="1"/>
</dbReference>
<dbReference type="InterPro" id="IPR011008">
    <property type="entry name" value="Dimeric_a/b-barrel"/>
</dbReference>
<dbReference type="PATRIC" id="fig|55802.8.peg.1785"/>
<dbReference type="AlphaFoldDB" id="A0A0S1XD60"/>
<dbReference type="RefSeq" id="WP_056934272.1">
    <property type="nucleotide sequence ID" value="NZ_CP013050.1"/>
</dbReference>
<evidence type="ECO:0000313" key="3">
    <source>
        <dbReference type="EMBL" id="ALM75717.1"/>
    </source>
</evidence>
<reference evidence="3 4" key="1">
    <citation type="journal article" date="2016" name="Genome Announc.">
        <title>Complete genome sequence of the hyperthermophilic and piezophilic archaeon Thermococcus barophilus Ch5, capable of growth at the expense of hydrogenogenesis from carbon monoxide and formate.</title>
        <authorList>
            <person name="Oger P."/>
            <person name="Sokolova T.G."/>
            <person name="Kozhevnikova D.A."/>
            <person name="Taranov E.A."/>
            <person name="Vannier P."/>
            <person name="Lee H.S."/>
            <person name="Kwon K.K."/>
            <person name="Kang S.G."/>
            <person name="Lee J.H."/>
            <person name="Bonch-Osmolovskaya E.A."/>
            <person name="Lebedinsky A.V."/>
        </authorList>
    </citation>
    <scope>NUCLEOTIDE SEQUENCE [LARGE SCALE GENOMIC DNA]</scope>
    <source>
        <strain evidence="4">Ch5</strain>
    </source>
</reference>
<proteinExistence type="predicted"/>
<accession>A0A0S1XD60</accession>
<evidence type="ECO:0000259" key="1">
    <source>
        <dbReference type="Pfam" id="PF01022"/>
    </source>
</evidence>
<dbReference type="InterPro" id="IPR001845">
    <property type="entry name" value="HTH_ArsR_DNA-bd_dom"/>
</dbReference>